<dbReference type="EMBL" id="JAALLH010000001">
    <property type="protein sequence ID" value="NIY63877.1"/>
    <property type="molecule type" value="Genomic_DNA"/>
</dbReference>
<protein>
    <submittedName>
        <fullName evidence="2">NHL repeat-containing protein</fullName>
    </submittedName>
</protein>
<keyword evidence="1" id="KW-0732">Signal</keyword>
<dbReference type="InterPro" id="IPR011042">
    <property type="entry name" value="6-blade_b-propeller_TolB-like"/>
</dbReference>
<proteinExistence type="predicted"/>
<gene>
    <name evidence="2" type="ORF">SMALB_1822</name>
</gene>
<name>A0A7X6AWF1_STRMQ</name>
<accession>A0A7X6AWF1</accession>
<dbReference type="Gene3D" id="2.120.10.30">
    <property type="entry name" value="TolB, C-terminal domain"/>
    <property type="match status" value="1"/>
</dbReference>
<dbReference type="GeneID" id="303181322"/>
<reference evidence="2 3" key="1">
    <citation type="submission" date="2020-02" db="EMBL/GenBank/DDBJ databases">
        <title>Streptomyces malaysiensis DSM14702 (JHCC583434, PFL_A843) Genome sequencing and assembly.</title>
        <authorList>
            <person name="Samborskyy M."/>
        </authorList>
    </citation>
    <scope>NUCLEOTIDE SEQUENCE [LARGE SCALE GENOMIC DNA]</scope>
    <source>
        <strain evidence="2 3">DSM 14702</strain>
    </source>
</reference>
<dbReference type="AlphaFoldDB" id="A0A7X6AWF1"/>
<evidence type="ECO:0000313" key="3">
    <source>
        <dbReference type="Proteomes" id="UP000536624"/>
    </source>
</evidence>
<feature type="chain" id="PRO_5030710150" evidence="1">
    <location>
        <begin position="30"/>
        <end position="378"/>
    </location>
</feature>
<feature type="signal peptide" evidence="1">
    <location>
        <begin position="1"/>
        <end position="29"/>
    </location>
</feature>
<dbReference type="RefSeq" id="WP_231981546.1">
    <property type="nucleotide sequence ID" value="NZ_CP023992.1"/>
</dbReference>
<dbReference type="Proteomes" id="UP000536624">
    <property type="component" value="Unassembled WGS sequence"/>
</dbReference>
<sequence length="378" mass="38352">MRLVSASRLAVAAVAAVTAIMTAGQTASAVPADGDGKPFLGPLHTVSTIASTVPANGDLNPYGTALVKKSVGDLRRGNVLVSNFNNAANQQGTGTTLVQISPRGTTTLFAQIDPQNLPGPCPGGVGLTTALSILPGGWVVVGSLPTADGTSATAQAGCLLVLDSHGKVRETFSGQGINGPWDMTAKSSGDKTDLFVTNVLNGTVAGGGDIVRRGTVLRITLRTHDDRPPTRVATTVIGSGFAQKTDPAALVIGPTGVGLRDGTLYVADTVDNRITAIPDAPTRRTSAGIGKVVSTDQHLNGPLGMAITPKGDILTVNGGDGNIVETTPRGVQVAVRTLDTSGSPPGAGALFGLAIAEDPDRVYFVDDATNTLNLLSRP</sequence>
<organism evidence="2 3">
    <name type="scientific">Streptomyces malaysiensis</name>
    <dbReference type="NCBI Taxonomy" id="92644"/>
    <lineage>
        <taxon>Bacteria</taxon>
        <taxon>Bacillati</taxon>
        <taxon>Actinomycetota</taxon>
        <taxon>Actinomycetes</taxon>
        <taxon>Kitasatosporales</taxon>
        <taxon>Streptomycetaceae</taxon>
        <taxon>Streptomyces</taxon>
        <taxon>Streptomyces violaceusniger group</taxon>
    </lineage>
</organism>
<evidence type="ECO:0000313" key="2">
    <source>
        <dbReference type="EMBL" id="NIY63877.1"/>
    </source>
</evidence>
<evidence type="ECO:0000256" key="1">
    <source>
        <dbReference type="SAM" id="SignalP"/>
    </source>
</evidence>
<dbReference type="SUPFAM" id="SSF63829">
    <property type="entry name" value="Calcium-dependent phosphotriesterase"/>
    <property type="match status" value="1"/>
</dbReference>
<comment type="caution">
    <text evidence="2">The sequence shown here is derived from an EMBL/GenBank/DDBJ whole genome shotgun (WGS) entry which is preliminary data.</text>
</comment>